<evidence type="ECO:0000313" key="2">
    <source>
        <dbReference type="EMBL" id="MBC5785593.1"/>
    </source>
</evidence>
<organism evidence="2 3">
    <name type="scientific">Ramlibacter cellulosilyticus</name>
    <dbReference type="NCBI Taxonomy" id="2764187"/>
    <lineage>
        <taxon>Bacteria</taxon>
        <taxon>Pseudomonadati</taxon>
        <taxon>Pseudomonadota</taxon>
        <taxon>Betaproteobacteria</taxon>
        <taxon>Burkholderiales</taxon>
        <taxon>Comamonadaceae</taxon>
        <taxon>Ramlibacter</taxon>
    </lineage>
</organism>
<dbReference type="RefSeq" id="WP_187078339.1">
    <property type="nucleotide sequence ID" value="NZ_JACORT010000011.1"/>
</dbReference>
<protein>
    <recommendedName>
        <fullName evidence="4">Diguanylate cyclase</fullName>
    </recommendedName>
</protein>
<feature type="transmembrane region" description="Helical" evidence="1">
    <location>
        <begin position="111"/>
        <end position="132"/>
    </location>
</feature>
<dbReference type="Proteomes" id="UP000608513">
    <property type="component" value="Unassembled WGS sequence"/>
</dbReference>
<accession>A0A923SDR0</accession>
<reference evidence="2" key="1">
    <citation type="submission" date="2020-08" db="EMBL/GenBank/DDBJ databases">
        <title>Ramlibacter sp. USB13 16S ribosomal RNA gene genome sequencing and assembly.</title>
        <authorList>
            <person name="Kang M."/>
        </authorList>
    </citation>
    <scope>NUCLEOTIDE SEQUENCE</scope>
    <source>
        <strain evidence="2">USB13</strain>
    </source>
</reference>
<feature type="transmembrane region" description="Helical" evidence="1">
    <location>
        <begin position="152"/>
        <end position="169"/>
    </location>
</feature>
<feature type="transmembrane region" description="Helical" evidence="1">
    <location>
        <begin position="45"/>
        <end position="64"/>
    </location>
</feature>
<name>A0A923SDR0_9BURK</name>
<evidence type="ECO:0000256" key="1">
    <source>
        <dbReference type="SAM" id="Phobius"/>
    </source>
</evidence>
<sequence length="187" mass="20815">MRLQEAAELVLMWAVIPVWIAAGLADWWCHRRTAIERTSGWPENVFHWFLFAEAGIALLAVGLLEIDAAVLMLVFAAFLAHEVTTFIELRYAVPLREVRPFEQMVHSFMEILPLVVLALLAVMAWEQVLALFDAGVPDFALRAKEVPWPGEYLAGAAAAVFLLNVLPMAEEGVRCWRFARGGGGGVR</sequence>
<evidence type="ECO:0000313" key="3">
    <source>
        <dbReference type="Proteomes" id="UP000608513"/>
    </source>
</evidence>
<keyword evidence="3" id="KW-1185">Reference proteome</keyword>
<gene>
    <name evidence="2" type="ORF">H8N03_21815</name>
</gene>
<feature type="transmembrane region" description="Helical" evidence="1">
    <location>
        <begin position="70"/>
        <end position="91"/>
    </location>
</feature>
<feature type="transmembrane region" description="Helical" evidence="1">
    <location>
        <begin position="6"/>
        <end position="25"/>
    </location>
</feature>
<evidence type="ECO:0008006" key="4">
    <source>
        <dbReference type="Google" id="ProtNLM"/>
    </source>
</evidence>
<keyword evidence="1" id="KW-1133">Transmembrane helix</keyword>
<dbReference type="AlphaFoldDB" id="A0A923SDR0"/>
<proteinExistence type="predicted"/>
<dbReference type="EMBL" id="JACORT010000011">
    <property type="protein sequence ID" value="MBC5785593.1"/>
    <property type="molecule type" value="Genomic_DNA"/>
</dbReference>
<keyword evidence="1" id="KW-0472">Membrane</keyword>
<comment type="caution">
    <text evidence="2">The sequence shown here is derived from an EMBL/GenBank/DDBJ whole genome shotgun (WGS) entry which is preliminary data.</text>
</comment>
<keyword evidence="1" id="KW-0812">Transmembrane</keyword>